<dbReference type="Proteomes" id="UP001465976">
    <property type="component" value="Unassembled WGS sequence"/>
</dbReference>
<dbReference type="SUPFAM" id="SSF55676">
    <property type="entry name" value="CytB endotoxin-like"/>
    <property type="match status" value="1"/>
</dbReference>
<name>A0ABR3FWF2_9AGAR</name>
<sequence>MTSEDLANSHFNHIFHLPSSLITPALHVSKYAGHFVAEEQNSISWTDFLNNIRHVPGINLGMLGFHSDAINQHTTTLKGTIDNIVQLLVPPGQDRGEQLKAALEVIFTNRNSIQSSGSGWQCQVHFAYVDEGGTEAPKIFHSLVATIKLEVEGGEEPSWWKPQGEVLRSLSVVIDVVELAVREGFRDPIEVPSQ</sequence>
<evidence type="ECO:0000313" key="2">
    <source>
        <dbReference type="Proteomes" id="UP001465976"/>
    </source>
</evidence>
<evidence type="ECO:0000313" key="1">
    <source>
        <dbReference type="EMBL" id="KAL0579835.1"/>
    </source>
</evidence>
<gene>
    <name evidence="1" type="ORF">V5O48_002187</name>
</gene>
<dbReference type="Gene3D" id="3.40.198.10">
    <property type="entry name" value="Delta-endotoxin CytB-like"/>
    <property type="match status" value="1"/>
</dbReference>
<accession>A0ABR3FWF2</accession>
<organism evidence="1 2">
    <name type="scientific">Marasmius crinis-equi</name>
    <dbReference type="NCBI Taxonomy" id="585013"/>
    <lineage>
        <taxon>Eukaryota</taxon>
        <taxon>Fungi</taxon>
        <taxon>Dikarya</taxon>
        <taxon>Basidiomycota</taxon>
        <taxon>Agaricomycotina</taxon>
        <taxon>Agaricomycetes</taxon>
        <taxon>Agaricomycetidae</taxon>
        <taxon>Agaricales</taxon>
        <taxon>Marasmiineae</taxon>
        <taxon>Marasmiaceae</taxon>
        <taxon>Marasmius</taxon>
    </lineage>
</organism>
<comment type="caution">
    <text evidence="1">The sequence shown here is derived from an EMBL/GenBank/DDBJ whole genome shotgun (WGS) entry which is preliminary data.</text>
</comment>
<dbReference type="EMBL" id="JBAHYK010000047">
    <property type="protein sequence ID" value="KAL0579835.1"/>
    <property type="molecule type" value="Genomic_DNA"/>
</dbReference>
<protein>
    <submittedName>
        <fullName evidence="1">Uncharacterized protein</fullName>
    </submittedName>
</protein>
<reference evidence="1 2" key="1">
    <citation type="submission" date="2024-02" db="EMBL/GenBank/DDBJ databases">
        <title>A draft genome for the cacao thread blight pathogen Marasmius crinis-equi.</title>
        <authorList>
            <person name="Cohen S.P."/>
            <person name="Baruah I.K."/>
            <person name="Amoako-Attah I."/>
            <person name="Bukari Y."/>
            <person name="Meinhardt L.W."/>
            <person name="Bailey B.A."/>
        </authorList>
    </citation>
    <scope>NUCLEOTIDE SEQUENCE [LARGE SCALE GENOMIC DNA]</scope>
    <source>
        <strain evidence="1 2">GH-76</strain>
    </source>
</reference>
<keyword evidence="2" id="KW-1185">Reference proteome</keyword>
<dbReference type="InterPro" id="IPR035918">
    <property type="entry name" value="CytB_endotoxin-like_sf"/>
</dbReference>
<proteinExistence type="predicted"/>